<dbReference type="Gene3D" id="1.10.3210.10">
    <property type="entry name" value="Hypothetical protein af1432"/>
    <property type="match status" value="1"/>
</dbReference>
<dbReference type="Pfam" id="PF01966">
    <property type="entry name" value="HD"/>
    <property type="match status" value="1"/>
</dbReference>
<feature type="domain" description="HD-associated" evidence="2">
    <location>
        <begin position="240"/>
        <end position="466"/>
    </location>
</feature>
<organism evidence="3 4">
    <name type="scientific">Mortierella isabellina</name>
    <name type="common">Filamentous fungus</name>
    <name type="synonym">Umbelopsis isabellina</name>
    <dbReference type="NCBI Taxonomy" id="91625"/>
    <lineage>
        <taxon>Eukaryota</taxon>
        <taxon>Fungi</taxon>
        <taxon>Fungi incertae sedis</taxon>
        <taxon>Mucoromycota</taxon>
        <taxon>Mucoromycotina</taxon>
        <taxon>Umbelopsidomycetes</taxon>
        <taxon>Umbelopsidales</taxon>
        <taxon>Umbelopsidaceae</taxon>
        <taxon>Umbelopsis</taxon>
    </lineage>
</organism>
<dbReference type="Proteomes" id="UP000654370">
    <property type="component" value="Unassembled WGS sequence"/>
</dbReference>
<dbReference type="AlphaFoldDB" id="A0A8H7PCJ1"/>
<evidence type="ECO:0000259" key="2">
    <source>
        <dbReference type="Pfam" id="PF19276"/>
    </source>
</evidence>
<dbReference type="FunFam" id="1.10.3210.10:FF:000030">
    <property type="entry name" value="Deoxynucleoside triphosphate triphosphohydrolase SAMHD1 homolog"/>
    <property type="match status" value="1"/>
</dbReference>
<dbReference type="OrthoDB" id="9991235at2759"/>
<dbReference type="CDD" id="cd00077">
    <property type="entry name" value="HDc"/>
    <property type="match status" value="1"/>
</dbReference>
<dbReference type="Gene3D" id="3.30.70.2760">
    <property type="match status" value="1"/>
</dbReference>
<dbReference type="PANTHER" id="PTHR11373:SF4">
    <property type="entry name" value="DEOXYNUCLEOSIDE TRIPHOSPHATE TRIPHOSPHOHYDROLASE SAMHD1"/>
    <property type="match status" value="1"/>
</dbReference>
<evidence type="ECO:0000259" key="1">
    <source>
        <dbReference type="Pfam" id="PF01966"/>
    </source>
</evidence>
<proteinExistence type="predicted"/>
<dbReference type="InterPro" id="IPR045509">
    <property type="entry name" value="HD_assoc_2"/>
</dbReference>
<comment type="caution">
    <text evidence="3">The sequence shown here is derived from an EMBL/GenBank/DDBJ whole genome shotgun (WGS) entry which is preliminary data.</text>
</comment>
<feature type="domain" description="HD" evidence="1">
    <location>
        <begin position="98"/>
        <end position="199"/>
    </location>
</feature>
<evidence type="ECO:0000313" key="3">
    <source>
        <dbReference type="EMBL" id="KAG2171318.1"/>
    </source>
</evidence>
<dbReference type="PANTHER" id="PTHR11373">
    <property type="entry name" value="DEOXYNUCLEOSIDE TRIPHOSPHATE TRIPHOSPHOHYDROLASE"/>
    <property type="match status" value="1"/>
</dbReference>
<name>A0A8H7PCJ1_MORIS</name>
<dbReference type="InterPro" id="IPR006674">
    <property type="entry name" value="HD_domain"/>
</dbReference>
<dbReference type="GO" id="GO:0006203">
    <property type="term" value="P:dGTP catabolic process"/>
    <property type="evidence" value="ECO:0007669"/>
    <property type="project" value="TreeGrafter"/>
</dbReference>
<dbReference type="InterPro" id="IPR003607">
    <property type="entry name" value="HD/PDEase_dom"/>
</dbReference>
<reference evidence="3" key="1">
    <citation type="submission" date="2020-12" db="EMBL/GenBank/DDBJ databases">
        <title>Metabolic potential, ecology and presence of endohyphal bacteria is reflected in genomic diversity of Mucoromycotina.</title>
        <authorList>
            <person name="Muszewska A."/>
            <person name="Okrasinska A."/>
            <person name="Steczkiewicz K."/>
            <person name="Drgas O."/>
            <person name="Orlowska M."/>
            <person name="Perlinska-Lenart U."/>
            <person name="Aleksandrzak-Piekarczyk T."/>
            <person name="Szatraj K."/>
            <person name="Zielenkiewicz U."/>
            <person name="Pilsyk S."/>
            <person name="Malc E."/>
            <person name="Mieczkowski P."/>
            <person name="Kruszewska J.S."/>
            <person name="Biernat P."/>
            <person name="Pawlowska J."/>
        </authorList>
    </citation>
    <scope>NUCLEOTIDE SEQUENCE</scope>
    <source>
        <strain evidence="3">WA0000067209</strain>
    </source>
</reference>
<sequence length="488" mass="57402">MSGLGLNHNIHSIFPYDGGSYGKIFNDPIHGHIRTRLDDVQTQYVDTIQFQRLRELKQLGACYFVFPGASHNRFEHSLGKDQWLTYINDKHSHIRKGVSYLAAGVVEHFQHSQPELEITKEEAESVKIAGLCHDLGHGPYSHLFDNEFMPLARPSRKWSHEQASEMMLQYLIDDNYIDIDKDQINFIKDLIAGVPKSSSQKSERGFLFDIVANKRNSLDVDKFDYIERDCYNMGTKSSYDAKRLIWFSRVIDNQICYHEKEVYNLYEIFHTRYSLFKQMYTHRKAKAVECMITDALLEADPVLKISEKVDDEYEYLKLTDDILKTIQFSDCEELKTAREIVQRLRTRKLYRFVDEFLIPAGMEQYLTKEKITAQELVSYQSDNAKLTEKDVIIEWLVINYAMKDRNPMDSVRFFSKRLQDQGSFTIPKQQVSSLVPSQFQEINIRVFARNPEKSKDIRKAFCRMMKTYNMNEDMKQHLDNWLIARQTM</sequence>
<dbReference type="GO" id="GO:0008832">
    <property type="term" value="F:dGTPase activity"/>
    <property type="evidence" value="ECO:0007669"/>
    <property type="project" value="TreeGrafter"/>
</dbReference>
<gene>
    <name evidence="3" type="ORF">INT43_002940</name>
</gene>
<keyword evidence="4" id="KW-1185">Reference proteome</keyword>
<evidence type="ECO:0008006" key="5">
    <source>
        <dbReference type="Google" id="ProtNLM"/>
    </source>
</evidence>
<dbReference type="EMBL" id="JAEPQZ010000022">
    <property type="protein sequence ID" value="KAG2171318.1"/>
    <property type="molecule type" value="Genomic_DNA"/>
</dbReference>
<dbReference type="Pfam" id="PF19276">
    <property type="entry name" value="HD_assoc_2"/>
    <property type="match status" value="1"/>
</dbReference>
<dbReference type="GO" id="GO:0005634">
    <property type="term" value="C:nucleus"/>
    <property type="evidence" value="ECO:0007669"/>
    <property type="project" value="TreeGrafter"/>
</dbReference>
<accession>A0A8H7PCJ1</accession>
<dbReference type="SUPFAM" id="SSF109604">
    <property type="entry name" value="HD-domain/PDEase-like"/>
    <property type="match status" value="1"/>
</dbReference>
<dbReference type="InterPro" id="IPR050135">
    <property type="entry name" value="dGTPase-like"/>
</dbReference>
<evidence type="ECO:0000313" key="4">
    <source>
        <dbReference type="Proteomes" id="UP000654370"/>
    </source>
</evidence>
<protein>
    <recommendedName>
        <fullName evidence="5">HD domain-containing protein</fullName>
    </recommendedName>
</protein>